<dbReference type="Gene3D" id="3.80.10.10">
    <property type="entry name" value="Ribonuclease Inhibitor"/>
    <property type="match status" value="1"/>
</dbReference>
<dbReference type="Proteomes" id="UP000054248">
    <property type="component" value="Unassembled WGS sequence"/>
</dbReference>
<evidence type="ECO:0008006" key="3">
    <source>
        <dbReference type="Google" id="ProtNLM"/>
    </source>
</evidence>
<reference evidence="1 2" key="1">
    <citation type="submission" date="2014-04" db="EMBL/GenBank/DDBJ databases">
        <authorList>
            <consortium name="DOE Joint Genome Institute"/>
            <person name="Kuo A."/>
            <person name="Girlanda M."/>
            <person name="Perotto S."/>
            <person name="Kohler A."/>
            <person name="Nagy L.G."/>
            <person name="Floudas D."/>
            <person name="Copeland A."/>
            <person name="Barry K.W."/>
            <person name="Cichocki N."/>
            <person name="Veneault-Fourrey C."/>
            <person name="LaButti K."/>
            <person name="Lindquist E.A."/>
            <person name="Lipzen A."/>
            <person name="Lundell T."/>
            <person name="Morin E."/>
            <person name="Murat C."/>
            <person name="Sun H."/>
            <person name="Tunlid A."/>
            <person name="Henrissat B."/>
            <person name="Grigoriev I.V."/>
            <person name="Hibbett D.S."/>
            <person name="Martin F."/>
            <person name="Nordberg H.P."/>
            <person name="Cantor M.N."/>
            <person name="Hua S.X."/>
        </authorList>
    </citation>
    <scope>NUCLEOTIDE SEQUENCE [LARGE SCALE GENOMIC DNA]</scope>
    <source>
        <strain evidence="1 2">MUT 4182</strain>
    </source>
</reference>
<keyword evidence="2" id="KW-1185">Reference proteome</keyword>
<organism evidence="1 2">
    <name type="scientific">Tulasnella calospora MUT 4182</name>
    <dbReference type="NCBI Taxonomy" id="1051891"/>
    <lineage>
        <taxon>Eukaryota</taxon>
        <taxon>Fungi</taxon>
        <taxon>Dikarya</taxon>
        <taxon>Basidiomycota</taxon>
        <taxon>Agaricomycotina</taxon>
        <taxon>Agaricomycetes</taxon>
        <taxon>Cantharellales</taxon>
        <taxon>Tulasnellaceae</taxon>
        <taxon>Tulasnella</taxon>
    </lineage>
</organism>
<sequence>MDAPMPRLGTLKLAMARGSLTWGNNGIIHCTPTFVNTLANLEHLNLNHFPFDWEEVAGTFSKLRTLMLTNQRHCITFDRLFQMIGNNPLLEEIVLINIEPNGESPILWSPDLTLPPRLRSFRLSGTVKILNNILSRVQFPSTLDALVIVATASWSQSDASLWIKMMSPLSATIQRLHERNGPSTISLIDEAACFWKTEARDTGFKLKFRNLGSAFALKCIASLANTLPRTRDVPHLGFVAESTLVENPDTLAALVTIQTLTFIQISIEVGNLQLVRFFEVLGTTKSDANSDTMSFPNLQYLKLCKWRLDIDGIIQAMKQRFLRGLGAGPSRPHYRLRVDLTAPRPVWFADPERPKVIVSIDKLKEPRDIVGIRSVRSGCSVKQPGMLAVVWSEEEGREVWA</sequence>
<reference evidence="2" key="2">
    <citation type="submission" date="2015-01" db="EMBL/GenBank/DDBJ databases">
        <title>Evolutionary Origins and Diversification of the Mycorrhizal Mutualists.</title>
        <authorList>
            <consortium name="DOE Joint Genome Institute"/>
            <consortium name="Mycorrhizal Genomics Consortium"/>
            <person name="Kohler A."/>
            <person name="Kuo A."/>
            <person name="Nagy L.G."/>
            <person name="Floudas D."/>
            <person name="Copeland A."/>
            <person name="Barry K.W."/>
            <person name="Cichocki N."/>
            <person name="Veneault-Fourrey C."/>
            <person name="LaButti K."/>
            <person name="Lindquist E.A."/>
            <person name="Lipzen A."/>
            <person name="Lundell T."/>
            <person name="Morin E."/>
            <person name="Murat C."/>
            <person name="Riley R."/>
            <person name="Ohm R."/>
            <person name="Sun H."/>
            <person name="Tunlid A."/>
            <person name="Henrissat B."/>
            <person name="Grigoriev I.V."/>
            <person name="Hibbett D.S."/>
            <person name="Martin F."/>
        </authorList>
    </citation>
    <scope>NUCLEOTIDE SEQUENCE [LARGE SCALE GENOMIC DNA]</scope>
    <source>
        <strain evidence="2">MUT 4182</strain>
    </source>
</reference>
<evidence type="ECO:0000313" key="2">
    <source>
        <dbReference type="Proteomes" id="UP000054248"/>
    </source>
</evidence>
<accession>A0A0C3QAV5</accession>
<gene>
    <name evidence="1" type="ORF">M407DRAFT_23303</name>
</gene>
<protein>
    <recommendedName>
        <fullName evidence="3">F-box domain-containing protein</fullName>
    </recommendedName>
</protein>
<dbReference type="HOGENOM" id="CLU_038506_0_0_1"/>
<proteinExistence type="predicted"/>
<dbReference type="AlphaFoldDB" id="A0A0C3QAV5"/>
<evidence type="ECO:0000313" key="1">
    <source>
        <dbReference type="EMBL" id="KIO27490.1"/>
    </source>
</evidence>
<dbReference type="InterPro" id="IPR032675">
    <property type="entry name" value="LRR_dom_sf"/>
</dbReference>
<dbReference type="EMBL" id="KN823008">
    <property type="protein sequence ID" value="KIO27490.1"/>
    <property type="molecule type" value="Genomic_DNA"/>
</dbReference>
<dbReference type="SUPFAM" id="SSF52047">
    <property type="entry name" value="RNI-like"/>
    <property type="match status" value="1"/>
</dbReference>
<dbReference type="OrthoDB" id="3187814at2759"/>
<name>A0A0C3QAV5_9AGAM</name>